<sequence>MNKLAKELLKKNNNREKAIFDENKEIYTNMIVYLRGSDLSEYNQEVVRGDIIELIIDGQQRGDNIKKVMGGRYKEICDQIIEAMPKKTKKDKVMDFLDMSLHALWVLGVISLAKNFIISLISNKAGFEFILTVGDIINGLAIILIANVIVLYITKTAFGAKKEKKVVSFLKAWFIAAAVLAAMILSNVYFRTIAVNISLWLAAITVILIFVIWKIISERA</sequence>
<organism evidence="2 3">
    <name type="scientific">[Clostridium] cellulosi</name>
    <dbReference type="NCBI Taxonomy" id="29343"/>
    <lineage>
        <taxon>Bacteria</taxon>
        <taxon>Bacillati</taxon>
        <taxon>Bacillota</taxon>
        <taxon>Clostridia</taxon>
        <taxon>Eubacteriales</taxon>
        <taxon>Oscillospiraceae</taxon>
        <taxon>Oscillospiraceae incertae sedis</taxon>
    </lineage>
</organism>
<dbReference type="Proteomes" id="UP000032431">
    <property type="component" value="Chromosome I"/>
</dbReference>
<keyword evidence="3" id="KW-1185">Reference proteome</keyword>
<dbReference type="PANTHER" id="PTHR41307:SF1">
    <property type="entry name" value="MEMBRANE PROTEIN"/>
    <property type="match status" value="1"/>
</dbReference>
<evidence type="ECO:0000313" key="2">
    <source>
        <dbReference type="EMBL" id="CDZ24614.1"/>
    </source>
</evidence>
<accession>A0A078KTZ9</accession>
<dbReference type="OrthoDB" id="1655249at2"/>
<dbReference type="EMBL" id="LM995447">
    <property type="protein sequence ID" value="CDZ24614.1"/>
    <property type="molecule type" value="Genomic_DNA"/>
</dbReference>
<dbReference type="Gene3D" id="1.10.1900.10">
    <property type="entry name" value="c-terminal domain of poly(a) binding protein"/>
    <property type="match status" value="1"/>
</dbReference>
<gene>
    <name evidence="2" type="ORF">CCDG5_1504</name>
</gene>
<dbReference type="SUPFAM" id="SSF158560">
    <property type="entry name" value="BH3980-like"/>
    <property type="match status" value="1"/>
</dbReference>
<dbReference type="PATRIC" id="fig|29343.3.peg.1586"/>
<evidence type="ECO:0000313" key="3">
    <source>
        <dbReference type="Proteomes" id="UP000032431"/>
    </source>
</evidence>
<feature type="transmembrane region" description="Helical" evidence="1">
    <location>
        <begin position="129"/>
        <end position="154"/>
    </location>
</feature>
<dbReference type="STRING" id="29343.CCDG5_1504"/>
<feature type="transmembrane region" description="Helical" evidence="1">
    <location>
        <begin position="166"/>
        <end position="185"/>
    </location>
</feature>
<feature type="transmembrane region" description="Helical" evidence="1">
    <location>
        <begin position="197"/>
        <end position="216"/>
    </location>
</feature>
<dbReference type="AlphaFoldDB" id="A0A078KTZ9"/>
<proteinExistence type="predicted"/>
<keyword evidence="1" id="KW-0472">Membrane</keyword>
<keyword evidence="1" id="KW-1133">Transmembrane helix</keyword>
<dbReference type="HOGENOM" id="CLU_085026_1_1_9"/>
<reference evidence="3" key="1">
    <citation type="submission" date="2014-07" db="EMBL/GenBank/DDBJ databases">
        <authorList>
            <person name="Wibberg D."/>
        </authorList>
    </citation>
    <scope>NUCLEOTIDE SEQUENCE [LARGE SCALE GENOMIC DNA]</scope>
    <source>
        <strain evidence="3">DG5</strain>
    </source>
</reference>
<protein>
    <submittedName>
        <fullName evidence="2">Uncharacterized protein</fullName>
    </submittedName>
</protein>
<dbReference type="KEGG" id="ccel:CCDG5_1504"/>
<evidence type="ECO:0000256" key="1">
    <source>
        <dbReference type="SAM" id="Phobius"/>
    </source>
</evidence>
<name>A0A078KTZ9_9FIRM</name>
<keyword evidence="1" id="KW-0812">Transmembrane</keyword>
<dbReference type="PANTHER" id="PTHR41307">
    <property type="entry name" value="MEMBRANE PROTEIN-RELATED"/>
    <property type="match status" value="1"/>
</dbReference>
<feature type="transmembrane region" description="Helical" evidence="1">
    <location>
        <begin position="96"/>
        <end position="117"/>
    </location>
</feature>